<organism evidence="2 3">
    <name type="scientific">Pseudothermotoga lettingae (strain ATCC BAA-301 / DSM 14385 / NBRC 107922 / TMO)</name>
    <name type="common">Thermotoga lettingae</name>
    <dbReference type="NCBI Taxonomy" id="416591"/>
    <lineage>
        <taxon>Bacteria</taxon>
        <taxon>Thermotogati</taxon>
        <taxon>Thermotogota</taxon>
        <taxon>Thermotogae</taxon>
        <taxon>Thermotogales</taxon>
        <taxon>Thermotogaceae</taxon>
        <taxon>Pseudothermotoga</taxon>
    </lineage>
</organism>
<name>A8F4C8_PSELT</name>
<keyword evidence="2" id="KW-0808">Transferase</keyword>
<dbReference type="AlphaFoldDB" id="A8F4C8"/>
<dbReference type="GO" id="GO:0016740">
    <property type="term" value="F:transferase activity"/>
    <property type="evidence" value="ECO:0007669"/>
    <property type="project" value="UniProtKB-KW"/>
</dbReference>
<protein>
    <submittedName>
        <fullName evidence="2">Formiminotransferase-cyclodeaminase</fullName>
    </submittedName>
</protein>
<dbReference type="Pfam" id="PF04961">
    <property type="entry name" value="FTCD_C"/>
    <property type="match status" value="1"/>
</dbReference>
<reference evidence="2 3" key="1">
    <citation type="submission" date="2007-08" db="EMBL/GenBank/DDBJ databases">
        <title>Complete sequence of Thermotoga lettingae TMO.</title>
        <authorList>
            <consortium name="US DOE Joint Genome Institute"/>
            <person name="Copeland A."/>
            <person name="Lucas S."/>
            <person name="Lapidus A."/>
            <person name="Barry K."/>
            <person name="Glavina del Rio T."/>
            <person name="Dalin E."/>
            <person name="Tice H."/>
            <person name="Pitluck S."/>
            <person name="Foster B."/>
            <person name="Bruce D."/>
            <person name="Schmutz J."/>
            <person name="Larimer F."/>
            <person name="Land M."/>
            <person name="Hauser L."/>
            <person name="Kyrpides N."/>
            <person name="Mikhailova N."/>
            <person name="Nelson K."/>
            <person name="Gogarten J.P."/>
            <person name="Noll K."/>
            <person name="Richardson P."/>
        </authorList>
    </citation>
    <scope>NUCLEOTIDE SEQUENCE [LARGE SCALE GENOMIC DNA]</scope>
    <source>
        <strain evidence="3">ATCC BAA-301 / DSM 14385 / NBRC 107922 / TMO</strain>
    </source>
</reference>
<accession>A8F4C8</accession>
<feature type="domain" description="Cyclodeaminase/cyclohydrolase" evidence="1">
    <location>
        <begin position="7"/>
        <end position="187"/>
    </location>
</feature>
<dbReference type="Proteomes" id="UP000002016">
    <property type="component" value="Chromosome"/>
</dbReference>
<evidence type="ECO:0000313" key="3">
    <source>
        <dbReference type="Proteomes" id="UP000002016"/>
    </source>
</evidence>
<dbReference type="OrthoDB" id="7959174at2"/>
<evidence type="ECO:0000313" key="2">
    <source>
        <dbReference type="EMBL" id="ABV33012.1"/>
    </source>
</evidence>
<reference evidence="2 3" key="2">
    <citation type="journal article" date="2009" name="Proc. Natl. Acad. Sci. U.S.A.">
        <title>On the chimeric nature, thermophilic origin, and phylogenetic placement of the Thermotogales.</title>
        <authorList>
            <person name="Zhaxybayeva O."/>
            <person name="Swithers K.S."/>
            <person name="Lapierre P."/>
            <person name="Fournier G.P."/>
            <person name="Bickhart D.M."/>
            <person name="DeBoy R.T."/>
            <person name="Nelson K.E."/>
            <person name="Nesbo C.L."/>
            <person name="Doolittle W.F."/>
            <person name="Gogarten J.P."/>
            <person name="Noll K.M."/>
        </authorList>
    </citation>
    <scope>NUCLEOTIDE SEQUENCE [LARGE SCALE GENOMIC DNA]</scope>
    <source>
        <strain evidence="3">ATCC BAA-301 / DSM 14385 / NBRC 107922 / TMO</strain>
    </source>
</reference>
<dbReference type="EMBL" id="CP000812">
    <property type="protein sequence ID" value="ABV33012.1"/>
    <property type="molecule type" value="Genomic_DNA"/>
</dbReference>
<dbReference type="RefSeq" id="WP_012002493.1">
    <property type="nucleotide sequence ID" value="NC_009828.1"/>
</dbReference>
<dbReference type="InterPro" id="IPR036178">
    <property type="entry name" value="Formintransfe-cycloase-like_sf"/>
</dbReference>
<dbReference type="STRING" id="416591.Tlet_0445"/>
<dbReference type="Gene3D" id="1.20.120.680">
    <property type="entry name" value="Formiminotetrahydrofolate cyclodeaminase monomer, up-and-down helical bundle"/>
    <property type="match status" value="1"/>
</dbReference>
<sequence>MSIEKISLREFTEKVSDRNPTPGGGAVSAFVGSLAASLVEMVANLTLLREDYSEWHTEMERVIELMEETRVALLESVDLDIKAFDEVMNAYRLPKSTNEEKERRTQAIQEALKAAAHVPYETCRHLKEIAKCALIVAKWGNVNAISDAISAAELAMGSFYSARANVLINLKSIKDEDFKNNMLHELKTFAGEMEGALKSVRQIASERAKILF</sequence>
<dbReference type="KEGG" id="tle:Tlet_0445"/>
<gene>
    <name evidence="2" type="ordered locus">Tlet_0445</name>
</gene>
<dbReference type="SUPFAM" id="SSF101262">
    <property type="entry name" value="Methenyltetrahydrofolate cyclohydrolase-like"/>
    <property type="match status" value="1"/>
</dbReference>
<evidence type="ECO:0000259" key="1">
    <source>
        <dbReference type="Pfam" id="PF04961"/>
    </source>
</evidence>
<dbReference type="eggNOG" id="COG3404">
    <property type="taxonomic scope" value="Bacteria"/>
</dbReference>
<keyword evidence="3" id="KW-1185">Reference proteome</keyword>
<proteinExistence type="predicted"/>
<dbReference type="InterPro" id="IPR007044">
    <property type="entry name" value="Cyclodeamin/CycHdrlase"/>
</dbReference>
<dbReference type="HOGENOM" id="CLU_088419_1_0_0"/>